<accession>A0A9W4QWC8</accession>
<gene>
    <name evidence="3" type="ORF">PSEHALCIP103_01492</name>
</gene>
<protein>
    <recommendedName>
        <fullName evidence="2">DUF4124 domain-containing protein</fullName>
    </recommendedName>
</protein>
<evidence type="ECO:0000313" key="3">
    <source>
        <dbReference type="EMBL" id="CAH9056624.1"/>
    </source>
</evidence>
<dbReference type="AlphaFoldDB" id="A0A9W4QWC8"/>
<dbReference type="Proteomes" id="UP001152447">
    <property type="component" value="Unassembled WGS sequence"/>
</dbReference>
<comment type="caution">
    <text evidence="3">The sequence shown here is derived from an EMBL/GenBank/DDBJ whole genome shotgun (WGS) entry which is preliminary data.</text>
</comment>
<evidence type="ECO:0000256" key="1">
    <source>
        <dbReference type="SAM" id="Phobius"/>
    </source>
</evidence>
<name>A0A9W4QWC8_PSEHA</name>
<feature type="transmembrane region" description="Helical" evidence="1">
    <location>
        <begin position="6"/>
        <end position="22"/>
    </location>
</feature>
<sequence length="176" mass="19737">MKYFTYLAISVMVIALISLFYLKKPNGQPWLTSSLIKNESFSIKDKVVALSSDTFEQLTLELKKVGDKITSSPLASDSQSKIYKWQDEQGQWHFSDVPNKNGKSIKVHLDPADINVVVAEDTAILSGSAKSAAKPFPQRAPEIYNSESINKLFEDAEKAKKRIEQRSKEVESFSGF</sequence>
<reference evidence="3" key="1">
    <citation type="submission" date="2022-07" db="EMBL/GenBank/DDBJ databases">
        <authorList>
            <person name="Criscuolo A."/>
        </authorList>
    </citation>
    <scope>NUCLEOTIDE SEQUENCE</scope>
    <source>
        <strain evidence="3">CIP103197</strain>
    </source>
</reference>
<dbReference type="Pfam" id="PF13511">
    <property type="entry name" value="DUF4124"/>
    <property type="match status" value="1"/>
</dbReference>
<feature type="domain" description="DUF4124" evidence="2">
    <location>
        <begin position="74"/>
        <end position="106"/>
    </location>
</feature>
<keyword evidence="1" id="KW-1133">Transmembrane helix</keyword>
<proteinExistence type="predicted"/>
<keyword evidence="1" id="KW-0472">Membrane</keyword>
<dbReference type="EMBL" id="CAMAPB010000017">
    <property type="protein sequence ID" value="CAH9056624.1"/>
    <property type="molecule type" value="Genomic_DNA"/>
</dbReference>
<keyword evidence="4" id="KW-1185">Reference proteome</keyword>
<evidence type="ECO:0000259" key="2">
    <source>
        <dbReference type="Pfam" id="PF13511"/>
    </source>
</evidence>
<keyword evidence="1" id="KW-0812">Transmembrane</keyword>
<dbReference type="InterPro" id="IPR025392">
    <property type="entry name" value="DUF4124"/>
</dbReference>
<organism evidence="3 4">
    <name type="scientific">Pseudoalteromonas haloplanktis</name>
    <name type="common">Alteromonas haloplanktis</name>
    <dbReference type="NCBI Taxonomy" id="228"/>
    <lineage>
        <taxon>Bacteria</taxon>
        <taxon>Pseudomonadati</taxon>
        <taxon>Pseudomonadota</taxon>
        <taxon>Gammaproteobacteria</taxon>
        <taxon>Alteromonadales</taxon>
        <taxon>Pseudoalteromonadaceae</taxon>
        <taxon>Pseudoalteromonas</taxon>
    </lineage>
</organism>
<dbReference type="RefSeq" id="WP_262976503.1">
    <property type="nucleotide sequence ID" value="NZ_CAMAPB010000017.1"/>
</dbReference>
<evidence type="ECO:0000313" key="4">
    <source>
        <dbReference type="Proteomes" id="UP001152447"/>
    </source>
</evidence>